<dbReference type="EMBL" id="SRRZ01000132">
    <property type="protein sequence ID" value="NQE37491.1"/>
    <property type="molecule type" value="Genomic_DNA"/>
</dbReference>
<reference evidence="1 2" key="1">
    <citation type="journal article" date="2020" name="Sci. Rep.">
        <title>A novel cyanobacterial geosmin producer, revising GeoA distribution and dispersion patterns in Bacteria.</title>
        <authorList>
            <person name="Churro C."/>
            <person name="Semedo-Aguiar A.P."/>
            <person name="Silva A.D."/>
            <person name="Pereira-Leal J.B."/>
            <person name="Leite R.B."/>
        </authorList>
    </citation>
    <scope>NUCLEOTIDE SEQUENCE [LARGE SCALE GENOMIC DNA]</scope>
    <source>
        <strain evidence="1 2">IPMA8</strain>
    </source>
</reference>
<proteinExistence type="predicted"/>
<sequence>MTRIAHLEPYLSAAELKHRYRETTNPIEARRWQLLWLISLSWTIKEAAAVIGINYDYAQTIVKSYNQQGETAIIQKKPSPKKRPSHALLNALQLEELRLSLKGESPDKGIWSGPKVALWIAQKTGREQVGKLLGWDYLKKCGYGCISLLQIHQVES</sequence>
<protein>
    <recommendedName>
        <fullName evidence="3">Helix-turn-helix domain-containing protein</fullName>
    </recommendedName>
</protein>
<organism evidence="1 2">
    <name type="scientific">Microcoleus asticus IPMA8</name>
    <dbReference type="NCBI Taxonomy" id="2563858"/>
    <lineage>
        <taxon>Bacteria</taxon>
        <taxon>Bacillati</taxon>
        <taxon>Cyanobacteriota</taxon>
        <taxon>Cyanophyceae</taxon>
        <taxon>Oscillatoriophycideae</taxon>
        <taxon>Oscillatoriales</taxon>
        <taxon>Microcoleaceae</taxon>
        <taxon>Microcoleus</taxon>
        <taxon>Microcoleus asticus</taxon>
    </lineage>
</organism>
<comment type="caution">
    <text evidence="1">The sequence shown here is derived from an EMBL/GenBank/DDBJ whole genome shotgun (WGS) entry which is preliminary data.</text>
</comment>
<name>A0ABX2D4J7_9CYAN</name>
<keyword evidence="2" id="KW-1185">Reference proteome</keyword>
<evidence type="ECO:0000313" key="2">
    <source>
        <dbReference type="Proteomes" id="UP000702425"/>
    </source>
</evidence>
<dbReference type="RefSeq" id="WP_172191567.1">
    <property type="nucleotide sequence ID" value="NZ_CAWPPK010000038.1"/>
</dbReference>
<dbReference type="Proteomes" id="UP000702425">
    <property type="component" value="Unassembled WGS sequence"/>
</dbReference>
<evidence type="ECO:0008006" key="3">
    <source>
        <dbReference type="Google" id="ProtNLM"/>
    </source>
</evidence>
<accession>A0ABX2D4J7</accession>
<evidence type="ECO:0000313" key="1">
    <source>
        <dbReference type="EMBL" id="NQE37491.1"/>
    </source>
</evidence>
<gene>
    <name evidence="1" type="ORF">E5S67_05263</name>
</gene>